<dbReference type="PANTHER" id="PTHR43433">
    <property type="entry name" value="HYDROLASE, ALPHA/BETA FOLD FAMILY PROTEIN"/>
    <property type="match status" value="1"/>
</dbReference>
<evidence type="ECO:0000259" key="1">
    <source>
        <dbReference type="Pfam" id="PF00561"/>
    </source>
</evidence>
<name>A0A7Y9ZD36_9ACTN</name>
<organism evidence="2 3">
    <name type="scientific">Nocardioides aromaticivorans</name>
    <dbReference type="NCBI Taxonomy" id="200618"/>
    <lineage>
        <taxon>Bacteria</taxon>
        <taxon>Bacillati</taxon>
        <taxon>Actinomycetota</taxon>
        <taxon>Actinomycetes</taxon>
        <taxon>Propionibacteriales</taxon>
        <taxon>Nocardioidaceae</taxon>
        <taxon>Nocardioides</taxon>
    </lineage>
</organism>
<dbReference type="Pfam" id="PF00561">
    <property type="entry name" value="Abhydrolase_1"/>
    <property type="match status" value="1"/>
</dbReference>
<comment type="caution">
    <text evidence="2">The sequence shown here is derived from an EMBL/GenBank/DDBJ whole genome shotgun (WGS) entry which is preliminary data.</text>
</comment>
<dbReference type="SUPFAM" id="SSF53474">
    <property type="entry name" value="alpha/beta-Hydrolases"/>
    <property type="match status" value="1"/>
</dbReference>
<dbReference type="InterPro" id="IPR029058">
    <property type="entry name" value="AB_hydrolase_fold"/>
</dbReference>
<feature type="domain" description="AB hydrolase-1" evidence="1">
    <location>
        <begin position="55"/>
        <end position="149"/>
    </location>
</feature>
<proteinExistence type="predicted"/>
<protein>
    <submittedName>
        <fullName evidence="2">Pimeloyl-ACP methyl ester carboxylesterase</fullName>
    </submittedName>
</protein>
<gene>
    <name evidence="2" type="ORF">BJ993_000284</name>
</gene>
<dbReference type="EMBL" id="JACBZM010000001">
    <property type="protein sequence ID" value="NYI43204.1"/>
    <property type="molecule type" value="Genomic_DNA"/>
</dbReference>
<accession>A0A7Y9ZD36</accession>
<dbReference type="AlphaFoldDB" id="A0A7Y9ZD36"/>
<dbReference type="RefSeq" id="WP_179647474.1">
    <property type="nucleotide sequence ID" value="NZ_JACBZM010000001.1"/>
</dbReference>
<dbReference type="PRINTS" id="PR00111">
    <property type="entry name" value="ABHYDROLASE"/>
</dbReference>
<dbReference type="Proteomes" id="UP000562045">
    <property type="component" value="Unassembled WGS sequence"/>
</dbReference>
<sequence length="291" mass="31165">MTGRAALASEQVGQYFVESARGRDRLEFTEYGAGEAWVVLVPPLLVPRRVHDHAARTLAAAGLHVLVLDPLGHGGSDRPADPLAYSVTAFAEQVVALLDHVGATRAVVGGSSLGANVALEVAVLAPERVAGLLLDGPVLDNALAAQLAVLGPVMYAARFAPVPLSLLRLASRPLPARVLPEWLRLARETLDQRPGTVAAVIHGVLFGRLAPSSAERSAITARALVLSRTRDPFHPVGDAEMLLAEMPAASLEQAHMPLEWRRRPERLDLVVSRFARECSRGSLRARRTRSS</sequence>
<dbReference type="PANTHER" id="PTHR43433:SF5">
    <property type="entry name" value="AB HYDROLASE-1 DOMAIN-CONTAINING PROTEIN"/>
    <property type="match status" value="1"/>
</dbReference>
<evidence type="ECO:0000313" key="3">
    <source>
        <dbReference type="Proteomes" id="UP000562045"/>
    </source>
</evidence>
<reference evidence="2 3" key="1">
    <citation type="submission" date="2020-07" db="EMBL/GenBank/DDBJ databases">
        <title>Sequencing the genomes of 1000 actinobacteria strains.</title>
        <authorList>
            <person name="Klenk H.-P."/>
        </authorList>
    </citation>
    <scope>NUCLEOTIDE SEQUENCE [LARGE SCALE GENOMIC DNA]</scope>
    <source>
        <strain evidence="2 3">DSM 15131</strain>
    </source>
</reference>
<dbReference type="InterPro" id="IPR000073">
    <property type="entry name" value="AB_hydrolase_1"/>
</dbReference>
<dbReference type="GO" id="GO:0003824">
    <property type="term" value="F:catalytic activity"/>
    <property type="evidence" value="ECO:0007669"/>
    <property type="project" value="UniProtKB-ARBA"/>
</dbReference>
<dbReference type="InterPro" id="IPR050471">
    <property type="entry name" value="AB_hydrolase"/>
</dbReference>
<dbReference type="Gene3D" id="3.40.50.1820">
    <property type="entry name" value="alpha/beta hydrolase"/>
    <property type="match status" value="1"/>
</dbReference>
<evidence type="ECO:0000313" key="2">
    <source>
        <dbReference type="EMBL" id="NYI43204.1"/>
    </source>
</evidence>